<dbReference type="PANTHER" id="PTHR31517">
    <property type="match status" value="1"/>
</dbReference>
<name>A0AA88JDY4_FICCA</name>
<protein>
    <recommendedName>
        <fullName evidence="4 18">Peroxidase</fullName>
        <ecNumber evidence="4 18">1.11.1.7</ecNumber>
    </recommendedName>
</protein>
<comment type="similarity">
    <text evidence="3">Belongs to the peroxidase family. Ascorbate peroxidase subfamily.</text>
</comment>
<evidence type="ECO:0000256" key="17">
    <source>
        <dbReference type="PIRSR" id="PIRSR600823-5"/>
    </source>
</evidence>
<evidence type="ECO:0000256" key="18">
    <source>
        <dbReference type="RuleBase" id="RU362060"/>
    </source>
</evidence>
<comment type="subcellular location">
    <subcellularLocation>
        <location evidence="18">Secreted</location>
    </subcellularLocation>
</comment>
<dbReference type="InterPro" id="IPR033905">
    <property type="entry name" value="Secretory_peroxidase"/>
</dbReference>
<keyword evidence="9" id="KW-0732">Signal</keyword>
<evidence type="ECO:0000256" key="3">
    <source>
        <dbReference type="ARBA" id="ARBA00006873"/>
    </source>
</evidence>
<dbReference type="Proteomes" id="UP001187192">
    <property type="component" value="Unassembled WGS sequence"/>
</dbReference>
<reference evidence="21" key="1">
    <citation type="submission" date="2023-07" db="EMBL/GenBank/DDBJ databases">
        <title>draft genome sequence of fig (Ficus carica).</title>
        <authorList>
            <person name="Takahashi T."/>
            <person name="Nishimura K."/>
        </authorList>
    </citation>
    <scope>NUCLEOTIDE SEQUENCE</scope>
</reference>
<evidence type="ECO:0000256" key="4">
    <source>
        <dbReference type="ARBA" id="ARBA00012313"/>
    </source>
</evidence>
<feature type="binding site" evidence="16">
    <location>
        <position position="29"/>
    </location>
    <ligand>
        <name>Ca(2+)</name>
        <dbReference type="ChEBI" id="CHEBI:29108"/>
        <label>1</label>
    </ligand>
</feature>
<keyword evidence="10 16" id="KW-0106">Calcium</keyword>
<dbReference type="GO" id="GO:0005576">
    <property type="term" value="C:extracellular region"/>
    <property type="evidence" value="ECO:0007669"/>
    <property type="project" value="UniProtKB-SubCell"/>
</dbReference>
<dbReference type="GO" id="GO:0006979">
    <property type="term" value="P:response to oxidative stress"/>
    <property type="evidence" value="ECO:0007669"/>
    <property type="project" value="UniProtKB-UniRule"/>
</dbReference>
<keyword evidence="12 16" id="KW-0408">Iron</keyword>
<feature type="binding site" evidence="15">
    <location>
        <position position="101"/>
    </location>
    <ligand>
        <name>substrate</name>
    </ligand>
</feature>
<dbReference type="CDD" id="cd00693">
    <property type="entry name" value="secretory_peroxidase"/>
    <property type="match status" value="1"/>
</dbReference>
<keyword evidence="14 18" id="KW-0376">Hydrogen peroxide</keyword>
<evidence type="ECO:0000259" key="20">
    <source>
        <dbReference type="PROSITE" id="PS50873"/>
    </source>
</evidence>
<dbReference type="InterPro" id="IPR000823">
    <property type="entry name" value="Peroxidase_pln"/>
</dbReference>
<dbReference type="SUPFAM" id="SSF48113">
    <property type="entry name" value="Heme-dependent peroxidases"/>
    <property type="match status" value="1"/>
</dbReference>
<dbReference type="FunFam" id="1.10.420.10:FF:000007">
    <property type="entry name" value="Peroxidase"/>
    <property type="match status" value="1"/>
</dbReference>
<comment type="cofactor">
    <cofactor evidence="16 18">
        <name>Ca(2+)</name>
        <dbReference type="ChEBI" id="CHEBI:29108"/>
    </cofactor>
    <text evidence="16 18">Binds 2 calcium ions per subunit.</text>
</comment>
<evidence type="ECO:0000256" key="13">
    <source>
        <dbReference type="ARBA" id="ARBA00023157"/>
    </source>
</evidence>
<evidence type="ECO:0000256" key="14">
    <source>
        <dbReference type="ARBA" id="ARBA00023324"/>
    </source>
</evidence>
<evidence type="ECO:0000256" key="15">
    <source>
        <dbReference type="PIRSR" id="PIRSR600823-2"/>
    </source>
</evidence>
<evidence type="ECO:0000256" key="1">
    <source>
        <dbReference type="ARBA" id="ARBA00000189"/>
    </source>
</evidence>
<dbReference type="InterPro" id="IPR010255">
    <property type="entry name" value="Haem_peroxidase_sf"/>
</dbReference>
<feature type="disulfide bond" evidence="17">
    <location>
        <begin position="61"/>
        <end position="257"/>
    </location>
</feature>
<evidence type="ECO:0000256" key="12">
    <source>
        <dbReference type="ARBA" id="ARBA00023004"/>
    </source>
</evidence>
<feature type="binding site" evidence="16">
    <location>
        <position position="184"/>
    </location>
    <ligand>
        <name>Ca(2+)</name>
        <dbReference type="ChEBI" id="CHEBI:29108"/>
        <label>2</label>
    </ligand>
</feature>
<organism evidence="21 22">
    <name type="scientific">Ficus carica</name>
    <name type="common">Common fig</name>
    <dbReference type="NCBI Taxonomy" id="3494"/>
    <lineage>
        <taxon>Eukaryota</taxon>
        <taxon>Viridiplantae</taxon>
        <taxon>Streptophyta</taxon>
        <taxon>Embryophyta</taxon>
        <taxon>Tracheophyta</taxon>
        <taxon>Spermatophyta</taxon>
        <taxon>Magnoliopsida</taxon>
        <taxon>eudicotyledons</taxon>
        <taxon>Gunneridae</taxon>
        <taxon>Pentapetalae</taxon>
        <taxon>rosids</taxon>
        <taxon>fabids</taxon>
        <taxon>Rosales</taxon>
        <taxon>Moraceae</taxon>
        <taxon>Ficeae</taxon>
        <taxon>Ficus</taxon>
    </lineage>
</organism>
<comment type="catalytic activity">
    <reaction evidence="1 18">
        <text>2 a phenolic donor + H2O2 = 2 a phenolic radical donor + 2 H2O</text>
        <dbReference type="Rhea" id="RHEA:56136"/>
        <dbReference type="ChEBI" id="CHEBI:15377"/>
        <dbReference type="ChEBI" id="CHEBI:16240"/>
        <dbReference type="ChEBI" id="CHEBI:139520"/>
        <dbReference type="ChEBI" id="CHEBI:139521"/>
        <dbReference type="EC" id="1.11.1.7"/>
    </reaction>
</comment>
<evidence type="ECO:0000256" key="9">
    <source>
        <dbReference type="ARBA" id="ARBA00022729"/>
    </source>
</evidence>
<keyword evidence="6 18" id="KW-0575">Peroxidase</keyword>
<dbReference type="PRINTS" id="PR00458">
    <property type="entry name" value="PEROXIDASE"/>
</dbReference>
<evidence type="ECO:0000256" key="11">
    <source>
        <dbReference type="ARBA" id="ARBA00023002"/>
    </source>
</evidence>
<keyword evidence="7 18" id="KW-0349">Heme</keyword>
<evidence type="ECO:0000256" key="8">
    <source>
        <dbReference type="ARBA" id="ARBA00022723"/>
    </source>
</evidence>
<evidence type="ECO:0000256" key="7">
    <source>
        <dbReference type="ARBA" id="ARBA00022617"/>
    </source>
</evidence>
<feature type="binding site" evidence="16">
    <location>
        <position position="181"/>
    </location>
    <ligand>
        <name>Ca(2+)</name>
        <dbReference type="ChEBI" id="CHEBI:29108"/>
        <label>2</label>
    </ligand>
</feature>
<dbReference type="GO" id="GO:0046872">
    <property type="term" value="F:metal ion binding"/>
    <property type="evidence" value="ECO:0007669"/>
    <property type="project" value="UniProtKB-UniRule"/>
</dbReference>
<evidence type="ECO:0000256" key="19">
    <source>
        <dbReference type="SAM" id="MobiDB-lite"/>
    </source>
</evidence>
<feature type="compositionally biased region" description="Polar residues" evidence="19">
    <location>
        <begin position="279"/>
        <end position="290"/>
    </location>
</feature>
<comment type="function">
    <text evidence="2">Removal of H(2)O(2), oxidation of toxic reductants, biosynthesis and degradation of lignin, suberization, auxin catabolism, response to environmental stresses such as wounding, pathogen attack and oxidative stress. These functions might be dependent on each isozyme/isoform in each plant tissue.</text>
</comment>
<evidence type="ECO:0000256" key="16">
    <source>
        <dbReference type="PIRSR" id="PIRSR600823-3"/>
    </source>
</evidence>
<keyword evidence="13 17" id="KW-1015">Disulfide bond</keyword>
<feature type="binding site" evidence="16">
    <location>
        <position position="189"/>
    </location>
    <ligand>
        <name>Ca(2+)</name>
        <dbReference type="ChEBI" id="CHEBI:29108"/>
        <label>2</label>
    </ligand>
</feature>
<feature type="binding site" description="axial binding residue" evidence="16">
    <location>
        <position position="131"/>
    </location>
    <ligand>
        <name>heme b</name>
        <dbReference type="ChEBI" id="CHEBI:60344"/>
    </ligand>
    <ligandPart>
        <name>Fe</name>
        <dbReference type="ChEBI" id="CHEBI:18248"/>
    </ligandPart>
</feature>
<feature type="binding site" evidence="16">
    <location>
        <position position="132"/>
    </location>
    <ligand>
        <name>Ca(2+)</name>
        <dbReference type="ChEBI" id="CHEBI:29108"/>
        <label>2</label>
    </ligand>
</feature>
<dbReference type="PRINTS" id="PR00461">
    <property type="entry name" value="PLPEROXIDASE"/>
</dbReference>
<feature type="domain" description="Plant heme peroxidase family profile" evidence="20">
    <location>
        <begin position="13"/>
        <end position="261"/>
    </location>
</feature>
<keyword evidence="8 16" id="KW-0479">Metal-binding</keyword>
<evidence type="ECO:0000313" key="22">
    <source>
        <dbReference type="Proteomes" id="UP001187192"/>
    </source>
</evidence>
<keyword evidence="22" id="KW-1185">Reference proteome</keyword>
<dbReference type="PROSITE" id="PS00435">
    <property type="entry name" value="PEROXIDASE_1"/>
    <property type="match status" value="1"/>
</dbReference>
<feature type="binding site" evidence="16">
    <location>
        <position position="17"/>
    </location>
    <ligand>
        <name>Ca(2+)</name>
        <dbReference type="ChEBI" id="CHEBI:29108"/>
        <label>1</label>
    </ligand>
</feature>
<feature type="binding site" evidence="16">
    <location>
        <position position="15"/>
    </location>
    <ligand>
        <name>Ca(2+)</name>
        <dbReference type="ChEBI" id="CHEBI:29108"/>
        <label>1</label>
    </ligand>
</feature>
<feature type="disulfide bond" evidence="17">
    <location>
        <begin position="138"/>
        <end position="170"/>
    </location>
</feature>
<dbReference type="Gene3D" id="1.10.520.10">
    <property type="match status" value="1"/>
</dbReference>
<evidence type="ECO:0000256" key="10">
    <source>
        <dbReference type="ARBA" id="ARBA00022837"/>
    </source>
</evidence>
<dbReference type="InterPro" id="IPR002016">
    <property type="entry name" value="Haem_peroxidase"/>
</dbReference>
<comment type="similarity">
    <text evidence="18">Belongs to the peroxidase family. Classical plant (class III) peroxidase subfamily.</text>
</comment>
<evidence type="ECO:0000313" key="21">
    <source>
        <dbReference type="EMBL" id="GMN70205.1"/>
    </source>
</evidence>
<dbReference type="EC" id="1.11.1.7" evidence="4 18"/>
<evidence type="ECO:0000256" key="2">
    <source>
        <dbReference type="ARBA" id="ARBA00002322"/>
    </source>
</evidence>
<evidence type="ECO:0000256" key="6">
    <source>
        <dbReference type="ARBA" id="ARBA00022559"/>
    </source>
</evidence>
<comment type="cofactor">
    <cofactor evidence="16 18">
        <name>heme b</name>
        <dbReference type="ChEBI" id="CHEBI:60344"/>
    </cofactor>
    <text evidence="16 18">Binds 1 heme b (iron(II)-protoporphyrin IX) group per subunit.</text>
</comment>
<dbReference type="GO" id="GO:0140825">
    <property type="term" value="F:lactoperoxidase activity"/>
    <property type="evidence" value="ECO:0007669"/>
    <property type="project" value="UniProtKB-EC"/>
</dbReference>
<feature type="binding site" evidence="16">
    <location>
        <position position="13"/>
    </location>
    <ligand>
        <name>Ca(2+)</name>
        <dbReference type="ChEBI" id="CHEBI:29108"/>
        <label>1</label>
    </ligand>
</feature>
<dbReference type="PANTHER" id="PTHR31517:SF59">
    <property type="entry name" value="PEROXIDASE"/>
    <property type="match status" value="1"/>
</dbReference>
<dbReference type="GO" id="GO:0020037">
    <property type="term" value="F:heme binding"/>
    <property type="evidence" value="ECO:0007669"/>
    <property type="project" value="UniProtKB-UniRule"/>
</dbReference>
<proteinExistence type="inferred from homology"/>
<sequence>MATKKLVTYERLGCDASILIDSIKNKPSEKSAGPNLTVRGFEIIDEAKRRLEAACPSTISCADIITVATRDSVALAGGPNYAIPTGRRDGLVSNPNDVNLPGPSSSVSSAFQAFKAKGLTLNEMVTLLGAHTVGFTHCSFFQDRLSNFQGTGASDPSMDPGLVSNLTKICGTGSDPKTFLDQNTSFVFDNEYYNQLKLKKGILQIDQELASDRTTAGLVSGFSSSRIRFDQSFASAIVRMASIKVLVGNAGEIRKNCRAFNPRKRTVVSSRIPQRKSSPRTPKIKNSSRTAAPGKKRKNPPRIPILF</sequence>
<dbReference type="GO" id="GO:0042744">
    <property type="term" value="P:hydrogen peroxide catabolic process"/>
    <property type="evidence" value="ECO:0007669"/>
    <property type="project" value="UniProtKB-KW"/>
</dbReference>
<dbReference type="Gene3D" id="1.10.420.10">
    <property type="entry name" value="Peroxidase, domain 2"/>
    <property type="match status" value="1"/>
</dbReference>
<keyword evidence="11 18" id="KW-0560">Oxidoreductase</keyword>
<keyword evidence="5 18" id="KW-0964">Secreted</keyword>
<dbReference type="EMBL" id="BTGU01001062">
    <property type="protein sequence ID" value="GMN70205.1"/>
    <property type="molecule type" value="Genomic_DNA"/>
</dbReference>
<feature type="region of interest" description="Disordered" evidence="19">
    <location>
        <begin position="264"/>
        <end position="307"/>
    </location>
</feature>
<gene>
    <name evidence="21" type="ORF">TIFTF001_039249</name>
</gene>
<dbReference type="Pfam" id="PF00141">
    <property type="entry name" value="peroxidase"/>
    <property type="match status" value="1"/>
</dbReference>
<evidence type="ECO:0000256" key="5">
    <source>
        <dbReference type="ARBA" id="ARBA00022525"/>
    </source>
</evidence>
<accession>A0AA88JDY4</accession>
<dbReference type="PROSITE" id="PS50873">
    <property type="entry name" value="PEROXIDASE_4"/>
    <property type="match status" value="1"/>
</dbReference>
<comment type="caution">
    <text evidence="21">The sequence shown here is derived from an EMBL/GenBank/DDBJ whole genome shotgun (WGS) entry which is preliminary data.</text>
</comment>
<dbReference type="AlphaFoldDB" id="A0AA88JDY4"/>
<dbReference type="InterPro" id="IPR019793">
    <property type="entry name" value="Peroxidases_heam-ligand_BS"/>
</dbReference>